<reference evidence="3 4" key="1">
    <citation type="submission" date="2013-11" db="EMBL/GenBank/DDBJ databases">
        <title>Genome sequencing of Stegodyphus mimosarum.</title>
        <authorList>
            <person name="Bechsgaard J."/>
        </authorList>
    </citation>
    <scope>NUCLEOTIDE SEQUENCE [LARGE SCALE GENOMIC DNA]</scope>
</reference>
<feature type="domain" description="U3 small nucleolar RNA-associated protein 20 N-terminal" evidence="2">
    <location>
        <begin position="604"/>
        <end position="1043"/>
    </location>
</feature>
<dbReference type="STRING" id="407821.A0A087U5B6"/>
<dbReference type="GO" id="GO:0030686">
    <property type="term" value="C:90S preribosome"/>
    <property type="evidence" value="ECO:0007669"/>
    <property type="project" value="TreeGrafter"/>
</dbReference>
<feature type="non-terminal residue" evidence="3">
    <location>
        <position position="1043"/>
    </location>
</feature>
<dbReference type="GO" id="GO:0032040">
    <property type="term" value="C:small-subunit processome"/>
    <property type="evidence" value="ECO:0007669"/>
    <property type="project" value="TreeGrafter"/>
</dbReference>
<name>A0A087U5B6_STEMI</name>
<evidence type="ECO:0000313" key="4">
    <source>
        <dbReference type="Proteomes" id="UP000054359"/>
    </source>
</evidence>
<dbReference type="InterPro" id="IPR011430">
    <property type="entry name" value="UTP20_N"/>
</dbReference>
<dbReference type="OrthoDB" id="360653at2759"/>
<evidence type="ECO:0000313" key="3">
    <source>
        <dbReference type="EMBL" id="KFM72555.1"/>
    </source>
</evidence>
<evidence type="ECO:0000259" key="2">
    <source>
        <dbReference type="Pfam" id="PF07539"/>
    </source>
</evidence>
<dbReference type="OMA" id="PLEINCH"/>
<dbReference type="Pfam" id="PF07539">
    <property type="entry name" value="UTP20_N"/>
    <property type="match status" value="1"/>
</dbReference>
<feature type="compositionally biased region" description="Acidic residues" evidence="1">
    <location>
        <begin position="548"/>
        <end position="584"/>
    </location>
</feature>
<dbReference type="PANTHER" id="PTHR17695">
    <property type="entry name" value="SMALL SUBUNIT PROCESSOME COMPONENT 20 HOMOLOG"/>
    <property type="match status" value="1"/>
</dbReference>
<dbReference type="InterPro" id="IPR052575">
    <property type="entry name" value="SSU_processome_comp_20"/>
</dbReference>
<feature type="region of interest" description="Disordered" evidence="1">
    <location>
        <begin position="517"/>
        <end position="598"/>
    </location>
</feature>
<dbReference type="SUPFAM" id="SSF48371">
    <property type="entry name" value="ARM repeat"/>
    <property type="match status" value="2"/>
</dbReference>
<dbReference type="PANTHER" id="PTHR17695:SF11">
    <property type="entry name" value="SMALL SUBUNIT PROCESSOME COMPONENT 20 HOMOLOG"/>
    <property type="match status" value="1"/>
</dbReference>
<evidence type="ECO:0000256" key="1">
    <source>
        <dbReference type="SAM" id="MobiDB-lite"/>
    </source>
</evidence>
<sequence>MKSVADIISSVMISGCVNFPVDKINLILTQIYSQSEEIFFHFTRNMFKYGMFEKDLLPLLLSSCMKLMSSDDARKKKSILQILSETVTSLKPILTSESDIKSFTKLYLYAPAKNSMGKKCLSSASACTVLEKFLIETLCFDELTRSNLPEIWAALVCLPHIRFLNIEYVSKVLQELAVKIHKYLLSTQFTKLDHAEEWSFTLCQAYFVFLVITADYEKENCFNTKFFIDLLKKHSRSLGVLRMVDLHLRSYKKLPSLEELGTTCEELTLHVIPNLASPYHLERLLTLQILNALELSPKQSEDRSESVLNICIEAERIPLDVQSYREKVKWLRKLEYQFVEKNIPIIYDTFLKKVPVYYLLGNLYINFKLLWDPSISVLETYAHGTTEIFWNVLAEHLSKITELCETGENADSSLETENESESYSAFYRSLFQFCKRDENPDVINHRLLLWKAMSQFSDVVEPKNKTVVPFLFRFMTNEVVKVDTSMAATESVNKTQWDGDMSDTVMKEKCIESETAFQKRKRRLKQETPQKSKKLKSEREKGLLNDTLDNDESVDMIDVNNEEGESNSDGNEESEVESEEEEEIVQVPQTKMTKTSAKRKRHVAKTLAALLSVFAKFKNPKAIYKTEELQKLYNELLSYHDPDIQRLSFDCLMTYNYNYLIPYKDNFYRILDNKTFKSEVVLFSLDTENHVIQEQHRINVLPVLMRIMYGKMLHKTGNNTTGKSQAQTRRSLVLRFLAGCKAEELKMFFDLVFLPFKEQLSDDTLTAVKKVRESIDLSNVVPIRRQHSALNTLGLILQHLGNLIPELLYWLLKVLLIITATSVTLLEKREEVLPQCVTLLKAVRTQAVMKLMQFFKSFPQYDFKPDEIDAVFESIVWPILPRLEHESINQPSPLLRLLATWSEKPRYFVLFAKHHENSASLTPLPHLMDLYSCPRAKSRVVGVISKIIFQLLTIENETSEEEEKLPPLEINCHLSLLGVIIDGVPAAFGTKLLLPFVDKILSRIEMTVSVVTKKKVKKSISTRDLTILLRISKYVNDSAQCSK</sequence>
<dbReference type="EMBL" id="KK118251">
    <property type="protein sequence ID" value="KFM72555.1"/>
    <property type="molecule type" value="Genomic_DNA"/>
</dbReference>
<feature type="compositionally biased region" description="Basic and acidic residues" evidence="1">
    <location>
        <begin position="525"/>
        <end position="543"/>
    </location>
</feature>
<organism evidence="3 4">
    <name type="scientific">Stegodyphus mimosarum</name>
    <name type="common">African social velvet spider</name>
    <dbReference type="NCBI Taxonomy" id="407821"/>
    <lineage>
        <taxon>Eukaryota</taxon>
        <taxon>Metazoa</taxon>
        <taxon>Ecdysozoa</taxon>
        <taxon>Arthropoda</taxon>
        <taxon>Chelicerata</taxon>
        <taxon>Arachnida</taxon>
        <taxon>Araneae</taxon>
        <taxon>Araneomorphae</taxon>
        <taxon>Entelegynae</taxon>
        <taxon>Eresoidea</taxon>
        <taxon>Eresidae</taxon>
        <taxon>Stegodyphus</taxon>
    </lineage>
</organism>
<dbReference type="Proteomes" id="UP000054359">
    <property type="component" value="Unassembled WGS sequence"/>
</dbReference>
<accession>A0A087U5B6</accession>
<protein>
    <submittedName>
        <fullName evidence="3">Small subunit processome component 20-like protein</fullName>
    </submittedName>
</protein>
<gene>
    <name evidence="3" type="ORF">X975_20853</name>
</gene>
<keyword evidence="4" id="KW-1185">Reference proteome</keyword>
<dbReference type="InterPro" id="IPR016024">
    <property type="entry name" value="ARM-type_fold"/>
</dbReference>
<dbReference type="AlphaFoldDB" id="A0A087U5B6"/>
<proteinExistence type="predicted"/>